<gene>
    <name evidence="1" type="ORF">CQY22_007280</name>
</gene>
<comment type="caution">
    <text evidence="1">The sequence shown here is derived from an EMBL/GenBank/DDBJ whole genome shotgun (WGS) entry which is preliminary data.</text>
</comment>
<protein>
    <submittedName>
        <fullName evidence="1">Uncharacterized protein</fullName>
    </submittedName>
</protein>
<organism evidence="1 2">
    <name type="scientific">Mycolicibacterium brumae</name>
    <dbReference type="NCBI Taxonomy" id="85968"/>
    <lineage>
        <taxon>Bacteria</taxon>
        <taxon>Bacillati</taxon>
        <taxon>Actinomycetota</taxon>
        <taxon>Actinomycetes</taxon>
        <taxon>Mycobacteriales</taxon>
        <taxon>Mycobacteriaceae</taxon>
        <taxon>Mycolicibacterium</taxon>
    </lineage>
</organism>
<evidence type="ECO:0000313" key="2">
    <source>
        <dbReference type="Proteomes" id="UP000230551"/>
    </source>
</evidence>
<dbReference type="EMBL" id="PDCN02000006">
    <property type="protein sequence ID" value="PIB76169.1"/>
    <property type="molecule type" value="Genomic_DNA"/>
</dbReference>
<dbReference type="STRING" id="85968.GCA_900073015_00029"/>
<dbReference type="AlphaFoldDB" id="A0A2G5PCV6"/>
<reference evidence="1 2" key="1">
    <citation type="journal article" date="2017" name="Infect. Genet. Evol.">
        <title>The new phylogeny of the genus Mycobacterium: The old and the news.</title>
        <authorList>
            <person name="Tortoli E."/>
            <person name="Fedrizzi T."/>
            <person name="Meehan C.J."/>
            <person name="Trovato A."/>
            <person name="Grottola A."/>
            <person name="Giacobazzi E."/>
            <person name="Serpini G.F."/>
            <person name="Tagliazucchi S."/>
            <person name="Fabio A."/>
            <person name="Bettua C."/>
            <person name="Bertorelli R."/>
            <person name="Frascaro F."/>
            <person name="De Sanctis V."/>
            <person name="Pecorari M."/>
            <person name="Jousson O."/>
            <person name="Segata N."/>
            <person name="Cirillo D.M."/>
        </authorList>
    </citation>
    <scope>NUCLEOTIDE SEQUENCE [LARGE SCALE GENOMIC DNA]</scope>
    <source>
        <strain evidence="1 2">CIP1034565</strain>
    </source>
</reference>
<accession>A0A2G5PCV6</accession>
<sequence>MGNPLAAAIVGVVIAAMGLYMVLADAGATARVYGGLLIFFGLAGAAVNIYLRRRFRAEDRRRRAWASSSVSNGK</sequence>
<dbReference type="Proteomes" id="UP000230551">
    <property type="component" value="Unassembled WGS sequence"/>
</dbReference>
<evidence type="ECO:0000313" key="1">
    <source>
        <dbReference type="EMBL" id="PIB76169.1"/>
    </source>
</evidence>
<keyword evidence="2" id="KW-1185">Reference proteome</keyword>
<proteinExistence type="predicted"/>
<name>A0A2G5PCV6_9MYCO</name>